<evidence type="ECO:0000313" key="3">
    <source>
        <dbReference type="Proteomes" id="UP000288587"/>
    </source>
</evidence>
<evidence type="ECO:0000256" key="1">
    <source>
        <dbReference type="SAM" id="MobiDB-lite"/>
    </source>
</evidence>
<reference evidence="2 3" key="1">
    <citation type="submission" date="2019-01" db="EMBL/GenBank/DDBJ databases">
        <authorList>
            <person name="Chen W.-M."/>
        </authorList>
    </citation>
    <scope>NUCLEOTIDE SEQUENCE [LARGE SCALE GENOMIC DNA]</scope>
    <source>
        <strain evidence="2 3">CCP-18</strain>
    </source>
</reference>
<dbReference type="EMBL" id="SACM01000001">
    <property type="protein sequence ID" value="RVT87947.1"/>
    <property type="molecule type" value="Genomic_DNA"/>
</dbReference>
<protein>
    <submittedName>
        <fullName evidence="2">GrpB family protein</fullName>
    </submittedName>
</protein>
<dbReference type="InterPro" id="IPR043519">
    <property type="entry name" value="NT_sf"/>
</dbReference>
<evidence type="ECO:0000313" key="2">
    <source>
        <dbReference type="EMBL" id="RVT87947.1"/>
    </source>
</evidence>
<feature type="region of interest" description="Disordered" evidence="1">
    <location>
        <begin position="1"/>
        <end position="43"/>
    </location>
</feature>
<keyword evidence="3" id="KW-1185">Reference proteome</keyword>
<proteinExistence type="predicted"/>
<name>A0A437LRB2_9BURK</name>
<dbReference type="InterPro" id="IPR007344">
    <property type="entry name" value="GrpB/CoaE"/>
</dbReference>
<gene>
    <name evidence="2" type="ORF">EOD73_02720</name>
</gene>
<organism evidence="2 3">
    <name type="scientific">Inhella crocodyli</name>
    <dbReference type="NCBI Taxonomy" id="2499851"/>
    <lineage>
        <taxon>Bacteria</taxon>
        <taxon>Pseudomonadati</taxon>
        <taxon>Pseudomonadota</taxon>
        <taxon>Betaproteobacteria</taxon>
        <taxon>Burkholderiales</taxon>
        <taxon>Sphaerotilaceae</taxon>
        <taxon>Inhella</taxon>
    </lineage>
</organism>
<dbReference type="OrthoDB" id="9799092at2"/>
<accession>A0A437LRB2</accession>
<comment type="caution">
    <text evidence="2">The sequence shown here is derived from an EMBL/GenBank/DDBJ whole genome shotgun (WGS) entry which is preliminary data.</text>
</comment>
<sequence>MGEMPHIQSPNGTLRRLNGTRQSSEARFENAPPMPHAQPGGVQILPADPSWPDQARAVVAELQAVIPAALGRFEHIGSTAVPGLCAKPVLDLLWGLPALDAASASVDALRALGFAYRPAYETEVPDRRYFVRPEDPGLRVHLHGVVVGGTLWREHLAFRDALRRQAALAQAYGELKQALAQRHAQDKAAYTTAKAPFIRRVLGCCGA</sequence>
<dbReference type="PANTHER" id="PTHR34822:SF1">
    <property type="entry name" value="GRPB FAMILY PROTEIN"/>
    <property type="match status" value="1"/>
</dbReference>
<dbReference type="PANTHER" id="PTHR34822">
    <property type="entry name" value="GRPB DOMAIN PROTEIN (AFU_ORTHOLOGUE AFUA_1G01530)"/>
    <property type="match status" value="1"/>
</dbReference>
<dbReference type="Proteomes" id="UP000288587">
    <property type="component" value="Unassembled WGS sequence"/>
</dbReference>
<dbReference type="Pfam" id="PF04229">
    <property type="entry name" value="GrpB"/>
    <property type="match status" value="1"/>
</dbReference>
<dbReference type="AlphaFoldDB" id="A0A437LRB2"/>
<dbReference type="SUPFAM" id="SSF81301">
    <property type="entry name" value="Nucleotidyltransferase"/>
    <property type="match status" value="1"/>
</dbReference>
<dbReference type="Gene3D" id="3.30.460.10">
    <property type="entry name" value="Beta Polymerase, domain 2"/>
    <property type="match status" value="1"/>
</dbReference>